<dbReference type="GeneID" id="25985247"/>
<reference evidence="2 3" key="1">
    <citation type="journal article" date="2012" name="Eukaryot. Cell">
        <title>Draft genome sequence of CBS 2479, the standard type strain of Trichosporon asahii.</title>
        <authorList>
            <person name="Yang R.Y."/>
            <person name="Li H.T."/>
            <person name="Zhu H."/>
            <person name="Zhou G.P."/>
            <person name="Wang M."/>
            <person name="Wang L."/>
        </authorList>
    </citation>
    <scope>NUCLEOTIDE SEQUENCE [LARGE SCALE GENOMIC DNA]</scope>
    <source>
        <strain evidence="3">ATCC 90039 / CBS 2479 / JCM 2466 / KCTC 7840 / NCYC 2677 / UAMH 7654</strain>
    </source>
</reference>
<protein>
    <submittedName>
        <fullName evidence="2">Uncharacterized protein</fullName>
    </submittedName>
</protein>
<evidence type="ECO:0000313" key="3">
    <source>
        <dbReference type="Proteomes" id="UP000002748"/>
    </source>
</evidence>
<organism evidence="2 3">
    <name type="scientific">Trichosporon asahii var. asahii (strain ATCC 90039 / CBS 2479 / JCM 2466 / KCTC 7840 / NBRC 103889/ NCYC 2677 / UAMH 7654)</name>
    <name type="common">Yeast</name>
    <dbReference type="NCBI Taxonomy" id="1186058"/>
    <lineage>
        <taxon>Eukaryota</taxon>
        <taxon>Fungi</taxon>
        <taxon>Dikarya</taxon>
        <taxon>Basidiomycota</taxon>
        <taxon>Agaricomycotina</taxon>
        <taxon>Tremellomycetes</taxon>
        <taxon>Trichosporonales</taxon>
        <taxon>Trichosporonaceae</taxon>
        <taxon>Trichosporon</taxon>
    </lineage>
</organism>
<dbReference type="AlphaFoldDB" id="J6EWU6"/>
<dbReference type="EMBL" id="ALBS01000178">
    <property type="protein sequence ID" value="EJT49084.1"/>
    <property type="molecule type" value="Genomic_DNA"/>
</dbReference>
<name>J6EWU6_TRIAS</name>
<proteinExistence type="predicted"/>
<accession>J6EWU6</accession>
<feature type="region of interest" description="Disordered" evidence="1">
    <location>
        <begin position="39"/>
        <end position="61"/>
    </location>
</feature>
<evidence type="ECO:0000256" key="1">
    <source>
        <dbReference type="SAM" id="MobiDB-lite"/>
    </source>
</evidence>
<dbReference type="RefSeq" id="XP_014180247.1">
    <property type="nucleotide sequence ID" value="XM_014324772.1"/>
</dbReference>
<gene>
    <name evidence="2" type="ORF">A1Q1_01733</name>
</gene>
<comment type="caution">
    <text evidence="2">The sequence shown here is derived from an EMBL/GenBank/DDBJ whole genome shotgun (WGS) entry which is preliminary data.</text>
</comment>
<dbReference type="HOGENOM" id="CLU_924982_0_0_1"/>
<feature type="compositionally biased region" description="Low complexity" evidence="1">
    <location>
        <begin position="39"/>
        <end position="59"/>
    </location>
</feature>
<dbReference type="Proteomes" id="UP000002748">
    <property type="component" value="Unassembled WGS sequence"/>
</dbReference>
<sequence length="301" mass="33355">MAGGYFSFLSNPHGYFQQGFNLEDSSTWYSSSSTVALSSYHSSPEPSPPTSSATSPASSLEFTKRRNHHSLLLLLRMTDNNNPGTPIYDHYKRRGAISAPVPVVSPTPPELPHLDLDTTAMRDPTGAVRHSLFSGEERTWLSFSSLGPAPKPDRHAIMAAHQHASSPPNFNAQDAIEIRPALSAHQTWLALQNVDRAFFRKYGPAVARGTLKLGVVHESASVKILGRHVTVRRWHRAVWFEDECEHFKDPLAGVAVCRGQGPCFLELHEFVRVNEAAFDKVPGPVKRALGYYKYVKVGDKE</sequence>
<evidence type="ECO:0000313" key="2">
    <source>
        <dbReference type="EMBL" id="EJT49084.1"/>
    </source>
</evidence>
<dbReference type="KEGG" id="tasa:A1Q1_01733"/>
<dbReference type="VEuPathDB" id="FungiDB:A1Q1_01733"/>